<accession>U2LPN6</accession>
<dbReference type="EMBL" id="AWVF01000311">
    <property type="protein sequence ID" value="ERJ91449.1"/>
    <property type="molecule type" value="Genomic_DNA"/>
</dbReference>
<gene>
    <name evidence="2" type="ORF">RUMCAL_02571</name>
</gene>
<evidence type="ECO:0000256" key="1">
    <source>
        <dbReference type="SAM" id="MobiDB-lite"/>
    </source>
</evidence>
<sequence>VARRSLCGIALWETHIKKALSCENRTRLTLVQNHPFSKSRHSSVLNANTTSAPTVKAGSAQPLGRELQHMPPDGFSALPALCTGRLSGNIFQKIR</sequence>
<name>U2LPN6_9FIRM</name>
<dbReference type="Proteomes" id="UP000016662">
    <property type="component" value="Unassembled WGS sequence"/>
</dbReference>
<evidence type="ECO:0000313" key="2">
    <source>
        <dbReference type="EMBL" id="ERJ91449.1"/>
    </source>
</evidence>
<feature type="non-terminal residue" evidence="2">
    <location>
        <position position="1"/>
    </location>
</feature>
<evidence type="ECO:0000313" key="3">
    <source>
        <dbReference type="Proteomes" id="UP000016662"/>
    </source>
</evidence>
<protein>
    <submittedName>
        <fullName evidence="2">Uncharacterized protein</fullName>
    </submittedName>
</protein>
<feature type="compositionally biased region" description="Polar residues" evidence="1">
    <location>
        <begin position="39"/>
        <end position="53"/>
    </location>
</feature>
<feature type="region of interest" description="Disordered" evidence="1">
    <location>
        <begin position="39"/>
        <end position="69"/>
    </location>
</feature>
<dbReference type="RefSeq" id="WP_021680743.1">
    <property type="nucleotide sequence ID" value="NZ_KI260304.1"/>
</dbReference>
<reference evidence="2 3" key="1">
    <citation type="submission" date="2013-07" db="EMBL/GenBank/DDBJ databases">
        <authorList>
            <person name="Weinstock G."/>
            <person name="Sodergren E."/>
            <person name="Wylie T."/>
            <person name="Fulton L."/>
            <person name="Fulton R."/>
            <person name="Fronick C."/>
            <person name="O'Laughlin M."/>
            <person name="Godfrey J."/>
            <person name="Miner T."/>
            <person name="Herter B."/>
            <person name="Appelbaum E."/>
            <person name="Cordes M."/>
            <person name="Lek S."/>
            <person name="Wollam A."/>
            <person name="Pepin K.H."/>
            <person name="Palsikar V.B."/>
            <person name="Mitreva M."/>
            <person name="Wilson R.K."/>
        </authorList>
    </citation>
    <scope>NUCLEOTIDE SEQUENCE [LARGE SCALE GENOMIC DNA]</scope>
    <source>
        <strain evidence="2 3">ATCC 27760</strain>
    </source>
</reference>
<keyword evidence="3" id="KW-1185">Reference proteome</keyword>
<comment type="caution">
    <text evidence="2">The sequence shown here is derived from an EMBL/GenBank/DDBJ whole genome shotgun (WGS) entry which is preliminary data.</text>
</comment>
<dbReference type="HOGENOM" id="CLU_2364711_0_0_9"/>
<proteinExistence type="predicted"/>
<organism evidence="2 3">
    <name type="scientific">Ruminococcus callidus ATCC 27760</name>
    <dbReference type="NCBI Taxonomy" id="411473"/>
    <lineage>
        <taxon>Bacteria</taxon>
        <taxon>Bacillati</taxon>
        <taxon>Bacillota</taxon>
        <taxon>Clostridia</taxon>
        <taxon>Eubacteriales</taxon>
        <taxon>Oscillospiraceae</taxon>
        <taxon>Ruminococcus</taxon>
    </lineage>
</organism>
<dbReference type="AlphaFoldDB" id="U2LPN6"/>
<dbReference type="STRING" id="411473.RUMCAL_02571"/>